<dbReference type="PANTHER" id="PTHR10196:SF78">
    <property type="entry name" value="GLYCEROL KINASE"/>
    <property type="match status" value="1"/>
</dbReference>
<feature type="binding site" evidence="9">
    <location>
        <position position="410"/>
    </location>
    <ligand>
        <name>ATP</name>
        <dbReference type="ChEBI" id="CHEBI:30616"/>
    </ligand>
</feature>
<dbReference type="Pfam" id="PF02782">
    <property type="entry name" value="FGGY_C"/>
    <property type="match status" value="1"/>
</dbReference>
<dbReference type="EMBL" id="JAPJZI010000001">
    <property type="protein sequence ID" value="MDA5397658.1"/>
    <property type="molecule type" value="Genomic_DNA"/>
</dbReference>
<dbReference type="PROSITE" id="PS00445">
    <property type="entry name" value="FGGY_KINASES_2"/>
    <property type="match status" value="1"/>
</dbReference>
<evidence type="ECO:0000256" key="7">
    <source>
        <dbReference type="ARBA" id="ARBA00022840"/>
    </source>
</evidence>
<feature type="binding site" evidence="9">
    <location>
        <position position="311"/>
    </location>
    <ligand>
        <name>ATP</name>
        <dbReference type="ChEBI" id="CHEBI:30616"/>
    </ligand>
</feature>
<evidence type="ECO:0000256" key="4">
    <source>
        <dbReference type="ARBA" id="ARBA00022741"/>
    </source>
</evidence>
<dbReference type="InterPro" id="IPR018484">
    <property type="entry name" value="FGGY_N"/>
</dbReference>
<comment type="similarity">
    <text evidence="2 9 10">Belongs to the FGGY kinase family.</text>
</comment>
<dbReference type="GO" id="GO:0004370">
    <property type="term" value="F:glycerol kinase activity"/>
    <property type="evidence" value="ECO:0007669"/>
    <property type="project" value="UniProtKB-UniRule"/>
</dbReference>
<feature type="binding site" evidence="9">
    <location>
        <position position="134"/>
    </location>
    <ligand>
        <name>sn-glycerol 3-phosphate</name>
        <dbReference type="ChEBI" id="CHEBI:57597"/>
    </ligand>
</feature>
<dbReference type="SUPFAM" id="SSF53067">
    <property type="entry name" value="Actin-like ATPase domain"/>
    <property type="match status" value="2"/>
</dbReference>
<dbReference type="InterPro" id="IPR005999">
    <property type="entry name" value="Glycerol_kin"/>
</dbReference>
<comment type="caution">
    <text evidence="13">The sequence shown here is derived from an EMBL/GenBank/DDBJ whole genome shotgun (WGS) entry which is preliminary data.</text>
</comment>
<dbReference type="InterPro" id="IPR043129">
    <property type="entry name" value="ATPase_NBD"/>
</dbReference>
<evidence type="ECO:0000256" key="3">
    <source>
        <dbReference type="ARBA" id="ARBA00022679"/>
    </source>
</evidence>
<evidence type="ECO:0000256" key="5">
    <source>
        <dbReference type="ARBA" id="ARBA00022777"/>
    </source>
</evidence>
<proteinExistence type="inferred from homology"/>
<sequence length="497" mass="54024">MADNILAIDQGTTSSRAIVFSADLAIAGVAQREFTQHFPKSGWVEHDPEEIWQSVEWSVEQALADAGATVQDIAAIGISNQRETVVVWDRESGKPVFNAIVWQDRRTADMCERLKGDGLEPVFSEKTGLLLDPYFSGTKLSWLLDNVEGVRERAERGELCFGTVDSFLIWRLTGGARHVTDATNASRTLMYNIAENRWDEELLAHLRIPASMLPDVCDSADEFGTVAVGPLAGLPILGVAGDQQAATIGNACFEPGMMKVTYGTGCFSLLNTGNELVKSKNRLLSTIAYRLDGETTYAVEGSIFVAGAGVQWLRDGLGIIETAPDSGELAAKADPEQAVYLVPAFVGLGAPYWDAEARGAMFGLTRSTGPAEIAKATLDSVCFQTHDLLTAKRGDWQGGGEETGLRVDGGMVASDWTMQRLADILNARVDRPVILETTALGAAWLAGHRAGVWPDREEFSRRWALDRQFTPAIDDAQRDVELDGWKDAIRRTLTSPS</sequence>
<feature type="binding site" evidence="9">
    <location>
        <position position="83"/>
    </location>
    <ligand>
        <name>glycerol</name>
        <dbReference type="ChEBI" id="CHEBI:17754"/>
    </ligand>
</feature>
<evidence type="ECO:0000256" key="6">
    <source>
        <dbReference type="ARBA" id="ARBA00022798"/>
    </source>
</evidence>
<evidence type="ECO:0000256" key="9">
    <source>
        <dbReference type="HAMAP-Rule" id="MF_00186"/>
    </source>
</evidence>
<dbReference type="NCBIfam" id="NF000756">
    <property type="entry name" value="PRK00047.1"/>
    <property type="match status" value="1"/>
</dbReference>
<dbReference type="FunFam" id="3.30.420.40:FF:000008">
    <property type="entry name" value="Glycerol kinase"/>
    <property type="match status" value="1"/>
</dbReference>
<organism evidence="13 14">
    <name type="scientific">Hoeflea prorocentri</name>
    <dbReference type="NCBI Taxonomy" id="1922333"/>
    <lineage>
        <taxon>Bacteria</taxon>
        <taxon>Pseudomonadati</taxon>
        <taxon>Pseudomonadota</taxon>
        <taxon>Alphaproteobacteria</taxon>
        <taxon>Hyphomicrobiales</taxon>
        <taxon>Rhizobiaceae</taxon>
        <taxon>Hoeflea</taxon>
    </lineage>
</organism>
<dbReference type="PANTHER" id="PTHR10196">
    <property type="entry name" value="SUGAR KINASE"/>
    <property type="match status" value="1"/>
</dbReference>
<name>A0A9X3ZGF9_9HYPH</name>
<comment type="pathway">
    <text evidence="1 9">Polyol metabolism; glycerol degradation via glycerol kinase pathway; sn-glycerol 3-phosphate from glycerol: step 1/1.</text>
</comment>
<feature type="binding site" evidence="9">
    <location>
        <position position="242"/>
    </location>
    <ligand>
        <name>glycerol</name>
        <dbReference type="ChEBI" id="CHEBI:17754"/>
    </ligand>
</feature>
<comment type="activity regulation">
    <text evidence="9">Inhibited by fructose 1,6-bisphosphate (FBP).</text>
</comment>
<dbReference type="RefSeq" id="WP_267989115.1">
    <property type="nucleotide sequence ID" value="NZ_JAPJZI010000001.1"/>
</dbReference>
<feature type="binding site" evidence="9">
    <location>
        <position position="12"/>
    </location>
    <ligand>
        <name>ATP</name>
        <dbReference type="ChEBI" id="CHEBI:30616"/>
    </ligand>
</feature>
<evidence type="ECO:0000256" key="2">
    <source>
        <dbReference type="ARBA" id="ARBA00009156"/>
    </source>
</evidence>
<keyword evidence="3 9" id="KW-0808">Transferase</keyword>
<feature type="binding site" evidence="9">
    <location>
        <position position="307"/>
    </location>
    <ligand>
        <name>ADP</name>
        <dbReference type="ChEBI" id="CHEBI:456216"/>
    </ligand>
</feature>
<dbReference type="InterPro" id="IPR000577">
    <property type="entry name" value="Carb_kinase_FGGY"/>
</dbReference>
<feature type="binding site" evidence="9">
    <location>
        <position position="264"/>
    </location>
    <ligand>
        <name>ADP</name>
        <dbReference type="ChEBI" id="CHEBI:456216"/>
    </ligand>
</feature>
<evidence type="ECO:0000259" key="12">
    <source>
        <dbReference type="Pfam" id="PF02782"/>
    </source>
</evidence>
<dbReference type="GO" id="GO:0005524">
    <property type="term" value="F:ATP binding"/>
    <property type="evidence" value="ECO:0007669"/>
    <property type="project" value="UniProtKB-UniRule"/>
</dbReference>
<dbReference type="GO" id="GO:0019563">
    <property type="term" value="P:glycerol catabolic process"/>
    <property type="evidence" value="ECO:0007669"/>
    <property type="project" value="UniProtKB-UniRule"/>
</dbReference>
<evidence type="ECO:0000313" key="14">
    <source>
        <dbReference type="Proteomes" id="UP001151234"/>
    </source>
</evidence>
<feature type="binding site" evidence="9">
    <location>
        <position position="82"/>
    </location>
    <ligand>
        <name>glycerol</name>
        <dbReference type="ChEBI" id="CHEBI:17754"/>
    </ligand>
</feature>
<dbReference type="GO" id="GO:0006072">
    <property type="term" value="P:glycerol-3-phosphate metabolic process"/>
    <property type="evidence" value="ECO:0007669"/>
    <property type="project" value="InterPro"/>
</dbReference>
<evidence type="ECO:0000256" key="1">
    <source>
        <dbReference type="ARBA" id="ARBA00005190"/>
    </source>
</evidence>
<evidence type="ECO:0000256" key="10">
    <source>
        <dbReference type="RuleBase" id="RU003733"/>
    </source>
</evidence>
<evidence type="ECO:0000313" key="13">
    <source>
        <dbReference type="EMBL" id="MDA5397658.1"/>
    </source>
</evidence>
<dbReference type="GO" id="GO:0005829">
    <property type="term" value="C:cytosol"/>
    <property type="evidence" value="ECO:0007669"/>
    <property type="project" value="TreeGrafter"/>
</dbReference>
<evidence type="ECO:0000256" key="8">
    <source>
        <dbReference type="ARBA" id="ARBA00052101"/>
    </source>
</evidence>
<keyword evidence="4 9" id="KW-0547">Nucleotide-binding</keyword>
<feature type="binding site" evidence="9">
    <location>
        <position position="83"/>
    </location>
    <ligand>
        <name>sn-glycerol 3-phosphate</name>
        <dbReference type="ChEBI" id="CHEBI:57597"/>
    </ligand>
</feature>
<accession>A0A9X3ZGF9</accession>
<feature type="binding site" evidence="9">
    <location>
        <position position="12"/>
    </location>
    <ligand>
        <name>sn-glycerol 3-phosphate</name>
        <dbReference type="ChEBI" id="CHEBI:57597"/>
    </ligand>
</feature>
<feature type="binding site" evidence="9">
    <location>
        <position position="264"/>
    </location>
    <ligand>
        <name>ATP</name>
        <dbReference type="ChEBI" id="CHEBI:30616"/>
    </ligand>
</feature>
<comment type="function">
    <text evidence="9">Key enzyme in the regulation of glycerol uptake and metabolism. Catalyzes the phosphorylation of glycerol to yield sn-glycerol 3-phosphate.</text>
</comment>
<feature type="binding site" evidence="9">
    <location>
        <position position="242"/>
    </location>
    <ligand>
        <name>sn-glycerol 3-phosphate</name>
        <dbReference type="ChEBI" id="CHEBI:57597"/>
    </ligand>
</feature>
<feature type="domain" description="Carbohydrate kinase FGGY N-terminal" evidence="11">
    <location>
        <begin position="5"/>
        <end position="249"/>
    </location>
</feature>
<dbReference type="EC" id="2.7.1.30" evidence="9"/>
<dbReference type="InterPro" id="IPR018485">
    <property type="entry name" value="FGGY_C"/>
</dbReference>
<dbReference type="Proteomes" id="UP001151234">
    <property type="component" value="Unassembled WGS sequence"/>
</dbReference>
<keyword evidence="6 9" id="KW-0319">Glycerol metabolism</keyword>
<dbReference type="PROSITE" id="PS00933">
    <property type="entry name" value="FGGY_KINASES_1"/>
    <property type="match status" value="1"/>
</dbReference>
<feature type="binding site" evidence="9">
    <location>
        <position position="14"/>
    </location>
    <ligand>
        <name>ATP</name>
        <dbReference type="ChEBI" id="CHEBI:30616"/>
    </ligand>
</feature>
<feature type="binding site" evidence="9">
    <location>
        <position position="12"/>
    </location>
    <ligand>
        <name>ADP</name>
        <dbReference type="ChEBI" id="CHEBI:456216"/>
    </ligand>
</feature>
<keyword evidence="7 9" id="KW-0067">ATP-binding</keyword>
<feature type="binding site" evidence="9">
    <location>
        <position position="410"/>
    </location>
    <ligand>
        <name>ADP</name>
        <dbReference type="ChEBI" id="CHEBI:456216"/>
    </ligand>
</feature>
<dbReference type="PIRSF" id="PIRSF000538">
    <property type="entry name" value="GlpK"/>
    <property type="match status" value="1"/>
</dbReference>
<feature type="binding site" evidence="9">
    <location>
        <position position="243"/>
    </location>
    <ligand>
        <name>glycerol</name>
        <dbReference type="ChEBI" id="CHEBI:17754"/>
    </ligand>
</feature>
<feature type="binding site" evidence="9">
    <location>
        <position position="16"/>
    </location>
    <ligand>
        <name>ADP</name>
        <dbReference type="ChEBI" id="CHEBI:456216"/>
    </ligand>
</feature>
<dbReference type="Pfam" id="PF00370">
    <property type="entry name" value="FGGY_N"/>
    <property type="match status" value="1"/>
</dbReference>
<feature type="domain" description="Carbohydrate kinase FGGY C-terminal" evidence="12">
    <location>
        <begin position="259"/>
        <end position="448"/>
    </location>
</feature>
<dbReference type="InterPro" id="IPR018483">
    <property type="entry name" value="Carb_kinase_FGGY_CS"/>
</dbReference>
<dbReference type="AlphaFoldDB" id="A0A9X3ZGF9"/>
<dbReference type="CDD" id="cd07786">
    <property type="entry name" value="FGGY_EcGK_like"/>
    <property type="match status" value="1"/>
</dbReference>
<dbReference type="FunFam" id="3.30.420.40:FF:000007">
    <property type="entry name" value="Glycerol kinase"/>
    <property type="match status" value="1"/>
</dbReference>
<feature type="binding site" evidence="9">
    <location>
        <position position="82"/>
    </location>
    <ligand>
        <name>sn-glycerol 3-phosphate</name>
        <dbReference type="ChEBI" id="CHEBI:57597"/>
    </ligand>
</feature>
<dbReference type="Gene3D" id="3.30.420.40">
    <property type="match status" value="2"/>
</dbReference>
<feature type="binding site" evidence="9">
    <location>
        <position position="13"/>
    </location>
    <ligand>
        <name>ATP</name>
        <dbReference type="ChEBI" id="CHEBI:30616"/>
    </ligand>
</feature>
<gene>
    <name evidence="9 13" type="primary">glpK</name>
    <name evidence="13" type="ORF">OQ273_03630</name>
</gene>
<comment type="catalytic activity">
    <reaction evidence="8 9">
        <text>glycerol + ATP = sn-glycerol 3-phosphate + ADP + H(+)</text>
        <dbReference type="Rhea" id="RHEA:21644"/>
        <dbReference type="ChEBI" id="CHEBI:15378"/>
        <dbReference type="ChEBI" id="CHEBI:17754"/>
        <dbReference type="ChEBI" id="CHEBI:30616"/>
        <dbReference type="ChEBI" id="CHEBI:57597"/>
        <dbReference type="ChEBI" id="CHEBI:456216"/>
        <dbReference type="EC" id="2.7.1.30"/>
    </reaction>
</comment>
<keyword evidence="14" id="KW-1185">Reference proteome</keyword>
<feature type="binding site" evidence="9">
    <location>
        <position position="134"/>
    </location>
    <ligand>
        <name>glycerol</name>
        <dbReference type="ChEBI" id="CHEBI:17754"/>
    </ligand>
</feature>
<protein>
    <recommendedName>
        <fullName evidence="9">Glycerol kinase</fullName>
        <ecNumber evidence="9">2.7.1.30</ecNumber>
    </recommendedName>
    <alternativeName>
        <fullName evidence="9">ATP:glycerol 3-phosphotransferase</fullName>
    </alternativeName>
    <alternativeName>
        <fullName evidence="9">Glycerokinase</fullName>
        <shortName evidence="9">GK</shortName>
    </alternativeName>
</protein>
<evidence type="ECO:0000259" key="11">
    <source>
        <dbReference type="Pfam" id="PF00370"/>
    </source>
</evidence>
<keyword evidence="5 9" id="KW-0418">Kinase</keyword>
<feature type="binding site" evidence="9">
    <location>
        <position position="307"/>
    </location>
    <ligand>
        <name>ATP</name>
        <dbReference type="ChEBI" id="CHEBI:30616"/>
    </ligand>
</feature>
<dbReference type="HAMAP" id="MF_00186">
    <property type="entry name" value="Glycerol_kin"/>
    <property type="match status" value="1"/>
</dbReference>
<dbReference type="NCBIfam" id="TIGR01311">
    <property type="entry name" value="glycerol_kin"/>
    <property type="match status" value="1"/>
</dbReference>
<reference evidence="13" key="1">
    <citation type="submission" date="2022-11" db="EMBL/GenBank/DDBJ databases">
        <title>Draft genome sequence of Hoeflea poritis E7-10 and Hoeflea prorocentri PM5-8, separated from scleractinian coral Porites lutea and marine dinoflagellate.</title>
        <authorList>
            <person name="Zhang G."/>
            <person name="Wei Q."/>
            <person name="Cai L."/>
        </authorList>
    </citation>
    <scope>NUCLEOTIDE SEQUENCE</scope>
    <source>
        <strain evidence="13">PM5-8</strain>
    </source>
</reference>
<comment type="caution">
    <text evidence="9">Lacks conserved residue(s) required for the propagation of feature annotation.</text>
</comment>